<sequence>MLIHSPSTRDEAKAFRESLVIKSVDDAPDGIGVAIELSNHHVWIVIVAEEGLSLTVLEVVVVEGVPVILAEPALLLGCHAEYWLVGTNGDLDGDVIRRVCLTHRVAEGKQHEWEPDEGYHPKQCTATHAILDDFALALSTCLGILNFCSPLTLSN</sequence>
<evidence type="ECO:0000313" key="2">
    <source>
        <dbReference type="Proteomes" id="UP000324222"/>
    </source>
</evidence>
<dbReference type="Proteomes" id="UP000324222">
    <property type="component" value="Unassembled WGS sequence"/>
</dbReference>
<evidence type="ECO:0000313" key="1">
    <source>
        <dbReference type="EMBL" id="MPC15683.1"/>
    </source>
</evidence>
<organism evidence="1 2">
    <name type="scientific">Portunus trituberculatus</name>
    <name type="common">Swimming crab</name>
    <name type="synonym">Neptunus trituberculatus</name>
    <dbReference type="NCBI Taxonomy" id="210409"/>
    <lineage>
        <taxon>Eukaryota</taxon>
        <taxon>Metazoa</taxon>
        <taxon>Ecdysozoa</taxon>
        <taxon>Arthropoda</taxon>
        <taxon>Crustacea</taxon>
        <taxon>Multicrustacea</taxon>
        <taxon>Malacostraca</taxon>
        <taxon>Eumalacostraca</taxon>
        <taxon>Eucarida</taxon>
        <taxon>Decapoda</taxon>
        <taxon>Pleocyemata</taxon>
        <taxon>Brachyura</taxon>
        <taxon>Eubrachyura</taxon>
        <taxon>Portunoidea</taxon>
        <taxon>Portunidae</taxon>
        <taxon>Portuninae</taxon>
        <taxon>Portunus</taxon>
    </lineage>
</organism>
<gene>
    <name evidence="1" type="ORF">E2C01_008483</name>
</gene>
<keyword evidence="2" id="KW-1185">Reference proteome</keyword>
<name>A0A5B7D5G4_PORTR</name>
<dbReference type="AlphaFoldDB" id="A0A5B7D5G4"/>
<proteinExistence type="predicted"/>
<dbReference type="EMBL" id="VSRR010000447">
    <property type="protein sequence ID" value="MPC15683.1"/>
    <property type="molecule type" value="Genomic_DNA"/>
</dbReference>
<comment type="caution">
    <text evidence="1">The sequence shown here is derived from an EMBL/GenBank/DDBJ whole genome shotgun (WGS) entry which is preliminary data.</text>
</comment>
<accession>A0A5B7D5G4</accession>
<protein>
    <submittedName>
        <fullName evidence="1">Uncharacterized protein</fullName>
    </submittedName>
</protein>
<reference evidence="1 2" key="1">
    <citation type="submission" date="2019-05" db="EMBL/GenBank/DDBJ databases">
        <title>Another draft genome of Portunus trituberculatus and its Hox gene families provides insights of decapod evolution.</title>
        <authorList>
            <person name="Jeong J.-H."/>
            <person name="Song I."/>
            <person name="Kim S."/>
            <person name="Choi T."/>
            <person name="Kim D."/>
            <person name="Ryu S."/>
            <person name="Kim W."/>
        </authorList>
    </citation>
    <scope>NUCLEOTIDE SEQUENCE [LARGE SCALE GENOMIC DNA]</scope>
    <source>
        <tissue evidence="1">Muscle</tissue>
    </source>
</reference>